<keyword evidence="12 18" id="KW-0520">NAD</keyword>
<feature type="disulfide bond" description="Redox-active" evidence="18">
    <location>
        <begin position="445"/>
        <end position="567"/>
    </location>
</feature>
<sequence length="841" mass="86299" precursor="true">MTPQSFASRWPRIAAAVALCLACAAPALAAIDEDDLLPVDQAFVLSAKATSANRIALEWKIAAGYYLYRHRTKAVAADGSRLGALDLPRGEAHDDEFFGRVETFRKRLAGSVPVHAADGGKVALKVSYQGCADAGVCYPPQTRTLTVAMPAGASTAGAAPAASSSAPSQQDQKRAAEAAPTTASGGAGDSGFNALGQSLGKPRAAGLAGAAAGRDALPLPPEQAFGFDAIADGGKALLLRFTPAPGYYLYRDNTTLRLAADGVALDKPSWPQGKLHRDEHFGQVVVYFDQVEVPVPLRRANAQAQRVTLTATFQGCQDEGICYPPMTRTVSIALPAGVVAAAATSATAVPASASDPKPAAATTGSAGDGFPRESNGNVSPAGPGAAAIPAASEQASASGASSRPADGSDDVAEDSRLAAGLAGSGRWLTLLWFFLGGLGLAFTPCVLPMIPILSGLIAGAGTRIGTRRALWLSFIYVLANALVFTAAGVIAGLVGANLQAAFQVPWVIVLFALLFVALALSSFGLYELQLPAALRSKLGGFSDRQRGGSLAGVAAMGALSALIVGPCVAPPLAAAVLYISQSHDPAFGGLALFLLATGMGLPLLAFGAAAGRGMPTSGPWMTGVQQVFGFVFLALAAWMLSRVVPGPVTLALFGVIALAAAAWAWGGAHSDSGGLRWFARFAGLLLAVVGTAQLFGALAGSRNPLQPLAGFGGQAAQAELAFRMIKSSDDLDRELAAAQAAGTPVMFDFYADWCVSCKEMEAYTFTDPSVQAALADVVLLKADVTANDAIDQGLMQRFGIIGPPATLFFNGSAEERRGLRLVGFEKAAPFVERVRRATATP</sequence>
<feature type="transmembrane region" description="Helical" evidence="18">
    <location>
        <begin position="430"/>
        <end position="457"/>
    </location>
</feature>
<dbReference type="PANTHER" id="PTHR32234:SF0">
    <property type="entry name" value="THIOL:DISULFIDE INTERCHANGE PROTEIN DSBD"/>
    <property type="match status" value="1"/>
</dbReference>
<dbReference type="InterPro" id="IPR003834">
    <property type="entry name" value="Cyt_c_assmbl_TM_dom"/>
</dbReference>
<comment type="catalytic activity">
    <reaction evidence="16 18">
        <text>[protein]-dithiol + NAD(+) = [protein]-disulfide + NADH + H(+)</text>
        <dbReference type="Rhea" id="RHEA:18749"/>
        <dbReference type="Rhea" id="RHEA-COMP:10593"/>
        <dbReference type="Rhea" id="RHEA-COMP:10594"/>
        <dbReference type="ChEBI" id="CHEBI:15378"/>
        <dbReference type="ChEBI" id="CHEBI:29950"/>
        <dbReference type="ChEBI" id="CHEBI:50058"/>
        <dbReference type="ChEBI" id="CHEBI:57540"/>
        <dbReference type="ChEBI" id="CHEBI:57945"/>
        <dbReference type="EC" id="1.8.1.8"/>
    </reaction>
</comment>
<evidence type="ECO:0000256" key="16">
    <source>
        <dbReference type="ARBA" id="ARBA00047388"/>
    </source>
</evidence>
<dbReference type="SUPFAM" id="SSF74863">
    <property type="entry name" value="Thiol:disulfide interchange protein DsbD, N-terminal domain (DsbD-alpha)"/>
    <property type="match status" value="2"/>
</dbReference>
<protein>
    <recommendedName>
        <fullName evidence="18">Thiol:disulfide interchange protein DsbD</fullName>
        <ecNumber evidence="18">1.8.1.8</ecNumber>
    </recommendedName>
    <alternativeName>
        <fullName evidence="18">Protein-disulfide reductase</fullName>
        <shortName evidence="18">Disulfide reductase</shortName>
    </alternativeName>
</protein>
<organism evidence="21 22">
    <name type="scientific">Luteimonas notoginsengisoli</name>
    <dbReference type="NCBI Taxonomy" id="1578200"/>
    <lineage>
        <taxon>Bacteria</taxon>
        <taxon>Pseudomonadati</taxon>
        <taxon>Pseudomonadota</taxon>
        <taxon>Gammaproteobacteria</taxon>
        <taxon>Lysobacterales</taxon>
        <taxon>Lysobacteraceae</taxon>
        <taxon>Luteimonas</taxon>
    </lineage>
</organism>
<evidence type="ECO:0000256" key="19">
    <source>
        <dbReference type="SAM" id="MobiDB-lite"/>
    </source>
</evidence>
<keyword evidence="11 18" id="KW-0560">Oxidoreductase</keyword>
<dbReference type="Gene3D" id="3.40.30.10">
    <property type="entry name" value="Glutaredoxin"/>
    <property type="match status" value="1"/>
</dbReference>
<evidence type="ECO:0000313" key="22">
    <source>
        <dbReference type="Proteomes" id="UP001595724"/>
    </source>
</evidence>
<comment type="subcellular location">
    <subcellularLocation>
        <location evidence="1 18">Cell inner membrane</location>
        <topology evidence="1 18">Multi-pass membrane protein</topology>
    </subcellularLocation>
</comment>
<feature type="disulfide bond" description="Redox-active" evidence="18">
    <location>
        <begin position="754"/>
        <end position="757"/>
    </location>
</feature>
<dbReference type="Proteomes" id="UP001595724">
    <property type="component" value="Unassembled WGS sequence"/>
</dbReference>
<evidence type="ECO:0000256" key="1">
    <source>
        <dbReference type="ARBA" id="ARBA00004429"/>
    </source>
</evidence>
<feature type="region of interest" description="Disordered" evidence="19">
    <location>
        <begin position="349"/>
        <end position="386"/>
    </location>
</feature>
<evidence type="ECO:0000256" key="8">
    <source>
        <dbReference type="ARBA" id="ARBA00022748"/>
    </source>
</evidence>
<feature type="compositionally biased region" description="Low complexity" evidence="19">
    <location>
        <begin position="156"/>
        <end position="168"/>
    </location>
</feature>
<keyword evidence="22" id="KW-1185">Reference proteome</keyword>
<feature type="chain" id="PRO_5044923543" description="Thiol:disulfide interchange protein DsbD" evidence="18">
    <location>
        <begin position="30"/>
        <end position="841"/>
    </location>
</feature>
<reference evidence="22" key="1">
    <citation type="journal article" date="2019" name="Int. J. Syst. Evol. Microbiol.">
        <title>The Global Catalogue of Microorganisms (GCM) 10K type strain sequencing project: providing services to taxonomists for standard genome sequencing and annotation.</title>
        <authorList>
            <consortium name="The Broad Institute Genomics Platform"/>
            <consortium name="The Broad Institute Genome Sequencing Center for Infectious Disease"/>
            <person name="Wu L."/>
            <person name="Ma J."/>
        </authorList>
    </citation>
    <scope>NUCLEOTIDE SEQUENCE [LARGE SCALE GENOMIC DNA]</scope>
    <source>
        <strain evidence="22">KCTC 42211</strain>
    </source>
</reference>
<dbReference type="GO" id="GO:0047134">
    <property type="term" value="F:protein-disulfide reductase [NAD(P)H] activity"/>
    <property type="evidence" value="ECO:0007669"/>
    <property type="project" value="UniProtKB-EC"/>
</dbReference>
<feature type="transmembrane region" description="Helical" evidence="18">
    <location>
        <begin position="620"/>
        <end position="640"/>
    </location>
</feature>
<keyword evidence="3 18" id="KW-0813">Transport</keyword>
<evidence type="ECO:0000256" key="5">
    <source>
        <dbReference type="ARBA" id="ARBA00022519"/>
    </source>
</evidence>
<dbReference type="EC" id="1.8.1.8" evidence="18"/>
<dbReference type="EMBL" id="JBHRYF010000008">
    <property type="protein sequence ID" value="MFC3660063.1"/>
    <property type="molecule type" value="Genomic_DNA"/>
</dbReference>
<evidence type="ECO:0000313" key="21">
    <source>
        <dbReference type="EMBL" id="MFC3660063.1"/>
    </source>
</evidence>
<name>A0ABV7UU52_9GAMM</name>
<keyword evidence="10 18" id="KW-1133">Transmembrane helix</keyword>
<evidence type="ECO:0000256" key="2">
    <source>
        <dbReference type="ARBA" id="ARBA00007241"/>
    </source>
</evidence>
<gene>
    <name evidence="18 21" type="primary">dsbD</name>
    <name evidence="21" type="ORF">ACFOM9_08300</name>
</gene>
<feature type="transmembrane region" description="Helical" evidence="18">
    <location>
        <begin position="646"/>
        <end position="665"/>
    </location>
</feature>
<feature type="compositionally biased region" description="Low complexity" evidence="19">
    <location>
        <begin position="349"/>
        <end position="361"/>
    </location>
</feature>
<evidence type="ECO:0000256" key="10">
    <source>
        <dbReference type="ARBA" id="ARBA00022989"/>
    </source>
</evidence>
<keyword evidence="13 18" id="KW-0472">Membrane</keyword>
<dbReference type="PANTHER" id="PTHR32234">
    <property type="entry name" value="THIOL:DISULFIDE INTERCHANGE PROTEIN DSBD"/>
    <property type="match status" value="1"/>
</dbReference>
<evidence type="ECO:0000256" key="17">
    <source>
        <dbReference type="ARBA" id="ARBA00047804"/>
    </source>
</evidence>
<evidence type="ECO:0000256" key="4">
    <source>
        <dbReference type="ARBA" id="ARBA00022475"/>
    </source>
</evidence>
<evidence type="ECO:0000256" key="9">
    <source>
        <dbReference type="ARBA" id="ARBA00022982"/>
    </source>
</evidence>
<keyword evidence="6 18" id="KW-0812">Transmembrane</keyword>
<comment type="caution">
    <text evidence="21">The sequence shown here is derived from an EMBL/GenBank/DDBJ whole genome shotgun (WGS) entry which is preliminary data.</text>
</comment>
<keyword evidence="9 18" id="KW-0249">Electron transport</keyword>
<dbReference type="PROSITE" id="PS51352">
    <property type="entry name" value="THIOREDOXIN_2"/>
    <property type="match status" value="1"/>
</dbReference>
<dbReference type="SUPFAM" id="SSF52833">
    <property type="entry name" value="Thioredoxin-like"/>
    <property type="match status" value="1"/>
</dbReference>
<dbReference type="InterPro" id="IPR036249">
    <property type="entry name" value="Thioredoxin-like_sf"/>
</dbReference>
<evidence type="ECO:0000256" key="11">
    <source>
        <dbReference type="ARBA" id="ARBA00023002"/>
    </source>
</evidence>
<dbReference type="Pfam" id="PF02683">
    <property type="entry name" value="DsbD_TM"/>
    <property type="match status" value="1"/>
</dbReference>
<evidence type="ECO:0000256" key="12">
    <source>
        <dbReference type="ARBA" id="ARBA00023027"/>
    </source>
</evidence>
<evidence type="ECO:0000256" key="18">
    <source>
        <dbReference type="HAMAP-Rule" id="MF_00399"/>
    </source>
</evidence>
<evidence type="ECO:0000256" key="14">
    <source>
        <dbReference type="ARBA" id="ARBA00023157"/>
    </source>
</evidence>
<keyword evidence="14 18" id="KW-1015">Disulfide bond</keyword>
<comment type="function">
    <text evidence="18">Required to facilitate the formation of correct disulfide bonds in some periplasmic proteins and for the assembly of the periplasmic c-type cytochromes. Acts by transferring electrons from cytoplasmic thioredoxin to the periplasm. This transfer involves a cascade of disulfide bond formation and reduction steps.</text>
</comment>
<keyword evidence="8 18" id="KW-0201">Cytochrome c-type biogenesis</keyword>
<dbReference type="NCBIfam" id="NF001419">
    <property type="entry name" value="PRK00293.1"/>
    <property type="match status" value="1"/>
</dbReference>
<dbReference type="RefSeq" id="WP_386708840.1">
    <property type="nucleotide sequence ID" value="NZ_JBHRYF010000008.1"/>
</dbReference>
<dbReference type="Pfam" id="PF11412">
    <property type="entry name" value="DsbD_N"/>
    <property type="match status" value="2"/>
</dbReference>
<evidence type="ECO:0000256" key="13">
    <source>
        <dbReference type="ARBA" id="ARBA00023136"/>
    </source>
</evidence>
<accession>A0ABV7UU52</accession>
<feature type="transmembrane region" description="Helical" evidence="18">
    <location>
        <begin position="677"/>
        <end position="699"/>
    </location>
</feature>
<feature type="transmembrane region" description="Helical" evidence="18">
    <location>
        <begin position="469"/>
        <end position="494"/>
    </location>
</feature>
<keyword evidence="4 18" id="KW-1003">Cell membrane</keyword>
<feature type="transmembrane region" description="Helical" evidence="18">
    <location>
        <begin position="506"/>
        <end position="526"/>
    </location>
</feature>
<feature type="signal peptide" evidence="18">
    <location>
        <begin position="1"/>
        <end position="29"/>
    </location>
</feature>
<dbReference type="InterPro" id="IPR035671">
    <property type="entry name" value="DsbD_gamma"/>
</dbReference>
<evidence type="ECO:0000256" key="7">
    <source>
        <dbReference type="ARBA" id="ARBA00022729"/>
    </source>
</evidence>
<comment type="catalytic activity">
    <reaction evidence="17 18">
        <text>[protein]-dithiol + NADP(+) = [protein]-disulfide + NADPH + H(+)</text>
        <dbReference type="Rhea" id="RHEA:18753"/>
        <dbReference type="Rhea" id="RHEA-COMP:10593"/>
        <dbReference type="Rhea" id="RHEA-COMP:10594"/>
        <dbReference type="ChEBI" id="CHEBI:15378"/>
        <dbReference type="ChEBI" id="CHEBI:29950"/>
        <dbReference type="ChEBI" id="CHEBI:50058"/>
        <dbReference type="ChEBI" id="CHEBI:57783"/>
        <dbReference type="ChEBI" id="CHEBI:58349"/>
        <dbReference type="EC" id="1.8.1.8"/>
    </reaction>
</comment>
<evidence type="ECO:0000256" key="15">
    <source>
        <dbReference type="ARBA" id="ARBA00023284"/>
    </source>
</evidence>
<proteinExistence type="inferred from homology"/>
<dbReference type="InterPro" id="IPR013766">
    <property type="entry name" value="Thioredoxin_domain"/>
</dbReference>
<evidence type="ECO:0000259" key="20">
    <source>
        <dbReference type="PROSITE" id="PS51352"/>
    </source>
</evidence>
<evidence type="ECO:0000256" key="3">
    <source>
        <dbReference type="ARBA" id="ARBA00022448"/>
    </source>
</evidence>
<feature type="transmembrane region" description="Helical" evidence="18">
    <location>
        <begin position="547"/>
        <end position="580"/>
    </location>
</feature>
<dbReference type="HAMAP" id="MF_00399">
    <property type="entry name" value="DbsD"/>
    <property type="match status" value="1"/>
</dbReference>
<dbReference type="InterPro" id="IPR036929">
    <property type="entry name" value="DsbDN_sf"/>
</dbReference>
<evidence type="ECO:0000256" key="6">
    <source>
        <dbReference type="ARBA" id="ARBA00022692"/>
    </source>
</evidence>
<dbReference type="CDD" id="cd02953">
    <property type="entry name" value="DsbDgamma"/>
    <property type="match status" value="1"/>
</dbReference>
<feature type="disulfide bond" description="Redox-active" evidence="18">
    <location>
        <begin position="131"/>
        <end position="137"/>
    </location>
</feature>
<keyword evidence="15 18" id="KW-0676">Redox-active center</keyword>
<keyword evidence="7 18" id="KW-0732">Signal</keyword>
<feature type="domain" description="Thioredoxin" evidence="20">
    <location>
        <begin position="697"/>
        <end position="839"/>
    </location>
</feature>
<feature type="transmembrane region" description="Helical" evidence="18">
    <location>
        <begin position="586"/>
        <end position="608"/>
    </location>
</feature>
<comment type="similarity">
    <text evidence="2 18">Belongs to the thioredoxin family. DsbD subfamily.</text>
</comment>
<feature type="region of interest" description="Disordered" evidence="19">
    <location>
        <begin position="156"/>
        <end position="195"/>
    </location>
</feature>
<dbReference type="Pfam" id="PF13899">
    <property type="entry name" value="Thioredoxin_7"/>
    <property type="match status" value="1"/>
</dbReference>
<dbReference type="InterPro" id="IPR022910">
    <property type="entry name" value="Thiol_diS_interchange_DbsD"/>
</dbReference>
<keyword evidence="5 18" id="KW-0997">Cell inner membrane</keyword>
<dbReference type="Gene3D" id="2.60.40.1250">
    <property type="entry name" value="Thiol:disulfide interchange protein DsbD, N-terminal domain"/>
    <property type="match status" value="2"/>
</dbReference>
<dbReference type="InterPro" id="IPR028250">
    <property type="entry name" value="DsbDN"/>
</dbReference>